<dbReference type="SUPFAM" id="SSF53756">
    <property type="entry name" value="UDP-Glycosyltransferase/glycogen phosphorylase"/>
    <property type="match status" value="1"/>
</dbReference>
<dbReference type="CDD" id="cd03801">
    <property type="entry name" value="GT4_PimA-like"/>
    <property type="match status" value="1"/>
</dbReference>
<dbReference type="EMBL" id="FO082060">
    <property type="protein sequence ID" value="CCE24384.1"/>
    <property type="molecule type" value="Genomic_DNA"/>
</dbReference>
<sequence>MLKRYQLKSEQVYVAYNGIRTELFQPKHQADADKKLRLLNVGRLVPIKGQDLLLHALKKVCDQGHSVHLRIIGEGPERETLESLIQRLGLQNYVELLGAQPQETVCEYLNKTDVFVMPSRSEGFAVACLEAMAMELPVIASNVTGFPEAITDYKTGILVGLENIDQLAEAIIWMIEHPEQRLTIGKQGRETVLARFTREKVTAGLIDYWQKSIQKKV</sequence>
<proteinExistence type="predicted"/>
<dbReference type="STRING" id="1091494.MEALZ_2709"/>
<keyword evidence="3" id="KW-1185">Reference proteome</keyword>
<organism evidence="2 3">
    <name type="scientific">Methylotuvimicrobium alcaliphilum (strain DSM 19304 / NCIMB 14124 / VKM B-2133 / 20Z)</name>
    <name type="common">Methylomicrobium alcaliphilum</name>
    <dbReference type="NCBI Taxonomy" id="1091494"/>
    <lineage>
        <taxon>Bacteria</taxon>
        <taxon>Pseudomonadati</taxon>
        <taxon>Pseudomonadota</taxon>
        <taxon>Gammaproteobacteria</taxon>
        <taxon>Methylococcales</taxon>
        <taxon>Methylococcaceae</taxon>
        <taxon>Methylotuvimicrobium</taxon>
    </lineage>
</organism>
<dbReference type="InterPro" id="IPR001296">
    <property type="entry name" value="Glyco_trans_1"/>
</dbReference>
<reference evidence="3" key="1">
    <citation type="journal article" date="2012" name="J. Bacteriol.">
        <title>Genome sequence of the haloalkaliphilic methanotrophic bacterium Methylomicrobium alcaliphilum 20Z.</title>
        <authorList>
            <person name="Vuilleumier S."/>
            <person name="Khmelenina V.N."/>
            <person name="Bringel F."/>
            <person name="Reshetnikov A.S."/>
            <person name="Lajus A."/>
            <person name="Mangenot S."/>
            <person name="Rouy Z."/>
            <person name="Op den Camp H.J."/>
            <person name="Jetten M.S."/>
            <person name="Dispirito A.A."/>
            <person name="Dunfield P."/>
            <person name="Klotz M.G."/>
            <person name="Semrau J.D."/>
            <person name="Stein L.Y."/>
            <person name="Barbe V."/>
            <person name="Medigue C."/>
            <person name="Trotsenko Y.A."/>
            <person name="Kalyuzhnaya M.G."/>
        </authorList>
    </citation>
    <scope>NUCLEOTIDE SEQUENCE [LARGE SCALE GENOMIC DNA]</scope>
    <source>
        <strain evidence="3">DSM 19304 / NCIMB 14124 / VKM B-2133 / 20Z</strain>
    </source>
</reference>
<dbReference type="Gene3D" id="3.40.50.2000">
    <property type="entry name" value="Glycogen Phosphorylase B"/>
    <property type="match status" value="2"/>
</dbReference>
<dbReference type="InterPro" id="IPR050194">
    <property type="entry name" value="Glycosyltransferase_grp1"/>
</dbReference>
<dbReference type="KEGG" id="mah:MEALZ_2709"/>
<evidence type="ECO:0000313" key="2">
    <source>
        <dbReference type="EMBL" id="CCE24384.1"/>
    </source>
</evidence>
<accession>G4SYT7</accession>
<dbReference type="PANTHER" id="PTHR45947:SF3">
    <property type="entry name" value="SULFOQUINOVOSYL TRANSFERASE SQD2"/>
    <property type="match status" value="1"/>
</dbReference>
<dbReference type="AlphaFoldDB" id="G4SYT7"/>
<gene>
    <name evidence="2" type="ordered locus">MEALZ_2709</name>
</gene>
<dbReference type="Proteomes" id="UP000008315">
    <property type="component" value="Chromosome"/>
</dbReference>
<dbReference type="HOGENOM" id="CLU_087827_1_0_6"/>
<name>G4SYT7_META2</name>
<protein>
    <submittedName>
        <fullName evidence="2">Glycosyl transferase</fullName>
    </submittedName>
</protein>
<keyword evidence="2" id="KW-0808">Transferase</keyword>
<dbReference type="PATRIC" id="fig|271065.3.peg.2781"/>
<dbReference type="PANTHER" id="PTHR45947">
    <property type="entry name" value="SULFOQUINOVOSYL TRANSFERASE SQD2"/>
    <property type="match status" value="1"/>
</dbReference>
<evidence type="ECO:0000313" key="3">
    <source>
        <dbReference type="Proteomes" id="UP000008315"/>
    </source>
</evidence>
<evidence type="ECO:0000259" key="1">
    <source>
        <dbReference type="Pfam" id="PF00534"/>
    </source>
</evidence>
<dbReference type="GO" id="GO:0016757">
    <property type="term" value="F:glycosyltransferase activity"/>
    <property type="evidence" value="ECO:0007669"/>
    <property type="project" value="InterPro"/>
</dbReference>
<feature type="domain" description="Glycosyl transferase family 1" evidence="1">
    <location>
        <begin position="27"/>
        <end position="190"/>
    </location>
</feature>
<dbReference type="Pfam" id="PF00534">
    <property type="entry name" value="Glycos_transf_1"/>
    <property type="match status" value="1"/>
</dbReference>